<protein>
    <submittedName>
        <fullName evidence="1">Uncharacterized protein</fullName>
    </submittedName>
</protein>
<comment type="caution">
    <text evidence="1">The sequence shown here is derived from an EMBL/GenBank/DDBJ whole genome shotgun (WGS) entry which is preliminary data.</text>
</comment>
<sequence>MQIEPGAIVANVQAPPVTTTIEPGAVVVTVEQPAPPQGAPITLQTGSSARVISLIKDSSGQITGAAVNEA</sequence>
<evidence type="ECO:0000313" key="1">
    <source>
        <dbReference type="EMBL" id="KFB66190.1"/>
    </source>
</evidence>
<reference evidence="1 2" key="1">
    <citation type="submission" date="2014-07" db="EMBL/GenBank/DDBJ databases">
        <title>Expanding our view of genomic diversity in Candidatus Accumulibacter clades.</title>
        <authorList>
            <person name="Skennerton C.T."/>
            <person name="Barr J.J."/>
            <person name="Slater F.R."/>
            <person name="Bond P.L."/>
            <person name="Tyson G.W."/>
        </authorList>
    </citation>
    <scope>NUCLEOTIDE SEQUENCE [LARGE SCALE GENOMIC DNA]</scope>
    <source>
        <strain evidence="2">SK-01</strain>
    </source>
</reference>
<gene>
    <name evidence="1" type="ORF">CAPSK01_004559</name>
</gene>
<evidence type="ECO:0000313" key="2">
    <source>
        <dbReference type="Proteomes" id="UP000019812"/>
    </source>
</evidence>
<dbReference type="STRING" id="1457154.CAPSK01_004559"/>
<dbReference type="Proteomes" id="UP000019812">
    <property type="component" value="Unassembled WGS sequence"/>
</dbReference>
<dbReference type="EMBL" id="JDSS02000049">
    <property type="protein sequence ID" value="KFB66190.1"/>
    <property type="molecule type" value="Genomic_DNA"/>
</dbReference>
<dbReference type="AlphaFoldDB" id="A0A084XUP6"/>
<proteinExistence type="predicted"/>
<organism evidence="1 2">
    <name type="scientific">Candidatus Accumulibacter vicinus</name>
    <dbReference type="NCBI Taxonomy" id="2954382"/>
    <lineage>
        <taxon>Bacteria</taxon>
        <taxon>Pseudomonadati</taxon>
        <taxon>Pseudomonadota</taxon>
        <taxon>Betaproteobacteria</taxon>
        <taxon>Candidatus Accumulibacter</taxon>
    </lineage>
</organism>
<name>A0A084XUP6_9PROT</name>
<accession>A0A084XUP6</accession>